<dbReference type="RefSeq" id="WP_226539301.1">
    <property type="nucleotide sequence ID" value="NZ_CP129013.1"/>
</dbReference>
<evidence type="ECO:0008006" key="4">
    <source>
        <dbReference type="Google" id="ProtNLM"/>
    </source>
</evidence>
<feature type="transmembrane region" description="Helical" evidence="1">
    <location>
        <begin position="9"/>
        <end position="28"/>
    </location>
</feature>
<keyword evidence="1" id="KW-1133">Transmembrane helix</keyword>
<protein>
    <recommendedName>
        <fullName evidence="4">TIGR04086 family membrane protein</fullName>
    </recommendedName>
</protein>
<keyword evidence="3" id="KW-1185">Reference proteome</keyword>
<evidence type="ECO:0000313" key="2">
    <source>
        <dbReference type="EMBL" id="WLR42871.1"/>
    </source>
</evidence>
<keyword evidence="1" id="KW-0472">Membrane</keyword>
<dbReference type="Proteomes" id="UP001197974">
    <property type="component" value="Chromosome"/>
</dbReference>
<proteinExistence type="predicted"/>
<keyword evidence="1" id="KW-0812">Transmembrane</keyword>
<dbReference type="EMBL" id="CP129013">
    <property type="protein sequence ID" value="WLR42871.1"/>
    <property type="molecule type" value="Genomic_DNA"/>
</dbReference>
<gene>
    <name evidence="2" type="ORF">LC087_01125</name>
</gene>
<accession>A0ABY9JZ13</accession>
<reference evidence="2 3" key="1">
    <citation type="submission" date="2023-06" db="EMBL/GenBank/DDBJ databases">
        <title>Five Gram-positive bacteria isolated from mangrove sediments in Shenzhen, Guangdong, China.</title>
        <authorList>
            <person name="Yu S."/>
            <person name="Zheng W."/>
            <person name="Huang Y."/>
        </authorList>
    </citation>
    <scope>NUCLEOTIDE SEQUENCE [LARGE SCALE GENOMIC DNA]</scope>
    <source>
        <strain evidence="2 3">SaN35-3</strain>
    </source>
</reference>
<feature type="transmembrane region" description="Helical" evidence="1">
    <location>
        <begin position="70"/>
        <end position="92"/>
    </location>
</feature>
<sequence length="127" mass="15063">MNIRKWFKILLWSGLGIGAIITAFIIYTEIDHPAVFPFLISYVLLFLIYCIVTIIISFRKIIKKGYFFKWLYQFSKYFAVFSFFIWLFNWLLNRDMTLYNLGSPLGGALGLSLWKSYDEEDSSLLKR</sequence>
<evidence type="ECO:0000256" key="1">
    <source>
        <dbReference type="SAM" id="Phobius"/>
    </source>
</evidence>
<organism evidence="2 3">
    <name type="scientific">Bacillus carboniphilus</name>
    <dbReference type="NCBI Taxonomy" id="86663"/>
    <lineage>
        <taxon>Bacteria</taxon>
        <taxon>Bacillati</taxon>
        <taxon>Bacillota</taxon>
        <taxon>Bacilli</taxon>
        <taxon>Bacillales</taxon>
        <taxon>Bacillaceae</taxon>
        <taxon>Bacillus</taxon>
    </lineage>
</organism>
<evidence type="ECO:0000313" key="3">
    <source>
        <dbReference type="Proteomes" id="UP001197974"/>
    </source>
</evidence>
<feature type="transmembrane region" description="Helical" evidence="1">
    <location>
        <begin position="34"/>
        <end position="58"/>
    </location>
</feature>
<name>A0ABY9JZ13_9BACI</name>